<dbReference type="eggNOG" id="COG0663">
    <property type="taxonomic scope" value="Bacteria"/>
</dbReference>
<dbReference type="SUPFAM" id="SSF51161">
    <property type="entry name" value="Trimeric LpxA-like enzymes"/>
    <property type="match status" value="1"/>
</dbReference>
<dbReference type="STRING" id="696281.Desru_3417"/>
<sequence>MILPYLKHTPQIKPTVYLAPGAVVVGRVELQDHVSIWYNAVIRGDVDGIQIGRATNIQDGCLLHQNEGFPLIIGEEVTVGHGAILHGCTIEDGCLIGMGAILLTGSKIGAESLIGAGTLVKEHQEIPSGVLALGSPARIVRSLSDQERANLRESARHYLQMAREYAEG</sequence>
<dbReference type="KEGG" id="dru:Desru_3417"/>
<dbReference type="Gene3D" id="2.160.10.10">
    <property type="entry name" value="Hexapeptide repeat proteins"/>
    <property type="match status" value="1"/>
</dbReference>
<protein>
    <submittedName>
        <fullName evidence="1">Anhydrase family 3 protein</fullName>
    </submittedName>
</protein>
<dbReference type="OrthoDB" id="9803036at2"/>
<dbReference type="HOGENOM" id="CLU_064827_4_0_9"/>
<keyword evidence="2" id="KW-1185">Reference proteome</keyword>
<accession>F6DKY8</accession>
<name>F6DKY8_DESRL</name>
<gene>
    <name evidence="1" type="ordered locus">Desru_3417</name>
</gene>
<evidence type="ECO:0000313" key="2">
    <source>
        <dbReference type="Proteomes" id="UP000009234"/>
    </source>
</evidence>
<dbReference type="EMBL" id="CP002780">
    <property type="protein sequence ID" value="AEG61620.1"/>
    <property type="molecule type" value="Genomic_DNA"/>
</dbReference>
<reference evidence="1 2" key="2">
    <citation type="journal article" date="2012" name="Stand. Genomic Sci.">
        <title>Complete genome sequence of the sulfate-reducing firmicute Desulfotomaculum ruminis type strain (DL(T)).</title>
        <authorList>
            <person name="Spring S."/>
            <person name="Visser M."/>
            <person name="Lu M."/>
            <person name="Copeland A."/>
            <person name="Lapidus A."/>
            <person name="Lucas S."/>
            <person name="Cheng J.F."/>
            <person name="Han C."/>
            <person name="Tapia R."/>
            <person name="Goodwin L.A."/>
            <person name="Pitluck S."/>
            <person name="Ivanova N."/>
            <person name="Land M."/>
            <person name="Hauser L."/>
            <person name="Larimer F."/>
            <person name="Rohde M."/>
            <person name="Goker M."/>
            <person name="Detter J.C."/>
            <person name="Kyrpides N.C."/>
            <person name="Woyke T."/>
            <person name="Schaap P.J."/>
            <person name="Plugge C.M."/>
            <person name="Muyzer G."/>
            <person name="Kuever J."/>
            <person name="Pereira I.A."/>
            <person name="Parshina S.N."/>
            <person name="Bernier-Latmani R."/>
            <person name="Stams A.J."/>
            <person name="Klenk H.P."/>
        </authorList>
    </citation>
    <scope>NUCLEOTIDE SEQUENCE [LARGE SCALE GENOMIC DNA]</scope>
    <source>
        <strain evidence="2">ATCC 23193 / DSM 2154 / NCIB 8452 / DL</strain>
    </source>
</reference>
<dbReference type="Proteomes" id="UP000009234">
    <property type="component" value="Chromosome"/>
</dbReference>
<organism evidence="1 2">
    <name type="scientific">Desulforamulus ruminis (strain ATCC 23193 / DSM 2154 / NCIMB 8452 / DL)</name>
    <name type="common">Desulfotomaculum ruminis</name>
    <dbReference type="NCBI Taxonomy" id="696281"/>
    <lineage>
        <taxon>Bacteria</taxon>
        <taxon>Bacillati</taxon>
        <taxon>Bacillota</taxon>
        <taxon>Clostridia</taxon>
        <taxon>Eubacteriales</taxon>
        <taxon>Peptococcaceae</taxon>
        <taxon>Desulforamulus</taxon>
    </lineage>
</organism>
<dbReference type="RefSeq" id="WP_013843366.1">
    <property type="nucleotide sequence ID" value="NC_015589.1"/>
</dbReference>
<dbReference type="CDD" id="cd04645">
    <property type="entry name" value="LbH_gamma_CA_like"/>
    <property type="match status" value="1"/>
</dbReference>
<dbReference type="Pfam" id="PF00132">
    <property type="entry name" value="Hexapep"/>
    <property type="match status" value="1"/>
</dbReference>
<dbReference type="InterPro" id="IPR050484">
    <property type="entry name" value="Transf_Hexapept/Carb_Anhydrase"/>
</dbReference>
<dbReference type="InterPro" id="IPR047324">
    <property type="entry name" value="LbH_gamma_CA-like"/>
</dbReference>
<dbReference type="AlphaFoldDB" id="F6DKY8"/>
<dbReference type="PANTHER" id="PTHR13061">
    <property type="entry name" value="DYNACTIN SUBUNIT P25"/>
    <property type="match status" value="1"/>
</dbReference>
<evidence type="ECO:0000313" key="1">
    <source>
        <dbReference type="EMBL" id="AEG61620.1"/>
    </source>
</evidence>
<dbReference type="InterPro" id="IPR001451">
    <property type="entry name" value="Hexapep"/>
</dbReference>
<reference evidence="2" key="1">
    <citation type="submission" date="2011-05" db="EMBL/GenBank/DDBJ databases">
        <title>Complete sequence of Desulfotomaculum ruminis DSM 2154.</title>
        <authorList>
            <person name="Lucas S."/>
            <person name="Copeland A."/>
            <person name="Lapidus A."/>
            <person name="Cheng J.-F."/>
            <person name="Goodwin L."/>
            <person name="Pitluck S."/>
            <person name="Lu M."/>
            <person name="Detter J.C."/>
            <person name="Han C."/>
            <person name="Tapia R."/>
            <person name="Land M."/>
            <person name="Hauser L."/>
            <person name="Kyrpides N."/>
            <person name="Ivanova N."/>
            <person name="Mikhailova N."/>
            <person name="Pagani I."/>
            <person name="Stams A.J.M."/>
            <person name="Plugge C.M."/>
            <person name="Muyzer G."/>
            <person name="Kuever J."/>
            <person name="Parshina S.N."/>
            <person name="Ivanova A.E."/>
            <person name="Nazina T.N."/>
            <person name="Brambilla E."/>
            <person name="Spring S."/>
            <person name="Klenk H.-P."/>
            <person name="Woyke T."/>
        </authorList>
    </citation>
    <scope>NUCLEOTIDE SEQUENCE [LARGE SCALE GENOMIC DNA]</scope>
    <source>
        <strain evidence="2">ATCC 23193 / DSM 2154 / NCIB 8452 / DL</strain>
    </source>
</reference>
<dbReference type="PANTHER" id="PTHR13061:SF29">
    <property type="entry name" value="GAMMA CARBONIC ANHYDRASE-LIKE 1, MITOCHONDRIAL-RELATED"/>
    <property type="match status" value="1"/>
</dbReference>
<dbReference type="InterPro" id="IPR011004">
    <property type="entry name" value="Trimer_LpxA-like_sf"/>
</dbReference>
<proteinExistence type="predicted"/>